<proteinExistence type="predicted"/>
<dbReference type="EMBL" id="QFXE01000013">
    <property type="protein sequence ID" value="RDH85510.1"/>
    <property type="molecule type" value="Genomic_DNA"/>
</dbReference>
<keyword evidence="3" id="KW-1185">Reference proteome</keyword>
<feature type="transmembrane region" description="Helical" evidence="1">
    <location>
        <begin position="12"/>
        <end position="34"/>
    </location>
</feature>
<dbReference type="Proteomes" id="UP000254771">
    <property type="component" value="Unassembled WGS sequence"/>
</dbReference>
<evidence type="ECO:0008006" key="4">
    <source>
        <dbReference type="Google" id="ProtNLM"/>
    </source>
</evidence>
<keyword evidence="1" id="KW-1133">Transmembrane helix</keyword>
<keyword evidence="1" id="KW-0812">Transmembrane</keyword>
<dbReference type="Gene3D" id="3.30.700.10">
    <property type="entry name" value="Glycoprotein, Type 4 Pilin"/>
    <property type="match status" value="1"/>
</dbReference>
<dbReference type="InterPro" id="IPR045584">
    <property type="entry name" value="Pilin-like"/>
</dbReference>
<evidence type="ECO:0000256" key="1">
    <source>
        <dbReference type="SAM" id="Phobius"/>
    </source>
</evidence>
<dbReference type="SUPFAM" id="SSF54523">
    <property type="entry name" value="Pili subunits"/>
    <property type="match status" value="1"/>
</dbReference>
<organism evidence="2 3">
    <name type="scientific">endosymbiont of Escarpia spicata</name>
    <dbReference type="NCBI Taxonomy" id="2200908"/>
    <lineage>
        <taxon>Bacteria</taxon>
        <taxon>Pseudomonadati</taxon>
        <taxon>Pseudomonadota</taxon>
        <taxon>Gammaproteobacteria</taxon>
        <taxon>sulfur-oxidizing symbionts</taxon>
    </lineage>
</organism>
<gene>
    <name evidence="2" type="ORF">DIZ78_11265</name>
</gene>
<keyword evidence="1" id="KW-0472">Membrane</keyword>
<evidence type="ECO:0000313" key="2">
    <source>
        <dbReference type="EMBL" id="RDH85510.1"/>
    </source>
</evidence>
<dbReference type="InterPro" id="IPR012902">
    <property type="entry name" value="N_methyl_site"/>
</dbReference>
<evidence type="ECO:0000313" key="3">
    <source>
        <dbReference type="Proteomes" id="UP000254771"/>
    </source>
</evidence>
<reference evidence="2 3" key="1">
    <citation type="journal article" date="2018" name="ISME J.">
        <title>Endosymbiont genomes yield clues of tubeworm success.</title>
        <authorList>
            <person name="Li Y."/>
            <person name="Liles M.R."/>
            <person name="Halanych K.M."/>
        </authorList>
    </citation>
    <scope>NUCLEOTIDE SEQUENCE [LARGE SCALE GENOMIC DNA]</scope>
    <source>
        <strain evidence="2">A1462</strain>
    </source>
</reference>
<name>A0A370DLR6_9GAMM</name>
<dbReference type="PROSITE" id="PS00409">
    <property type="entry name" value="PROKAR_NTER_METHYL"/>
    <property type="match status" value="1"/>
</dbReference>
<dbReference type="Pfam" id="PF07963">
    <property type="entry name" value="N_methyl"/>
    <property type="match status" value="1"/>
</dbReference>
<protein>
    <recommendedName>
        <fullName evidence="4">Type II secretion system protein GspH</fullName>
    </recommendedName>
</protein>
<accession>A0A370DLR6</accession>
<sequence>MEIPAVAMRKQTGFSLIELTVIVAILGITALVVIPDFSSIDPQKLELAANRVAEAIRYAKRDAIRTGGIRGVLVDTDDGEPLGKDITVFEPDLSASPFGILAKLTHPVSKQPYDFFLEQSSTTSGVKFASSAMPFSFEGVSGSQKNLFFTAQGAPVWLEDSVLSRFTGGDIQLTYGGQDITIIIQPVTGRVMVQ</sequence>
<dbReference type="AlphaFoldDB" id="A0A370DLR6"/>
<comment type="caution">
    <text evidence="2">The sequence shown here is derived from an EMBL/GenBank/DDBJ whole genome shotgun (WGS) entry which is preliminary data.</text>
</comment>